<dbReference type="PANTHER" id="PTHR10350">
    <property type="entry name" value="NUCLEAR PORE COMPLEX PROTEIN NUP155"/>
    <property type="match status" value="1"/>
</dbReference>
<dbReference type="InterPro" id="IPR004870">
    <property type="entry name" value="Nucleoporin_Nup155"/>
</dbReference>
<dbReference type="Proteomes" id="UP000271098">
    <property type="component" value="Unassembled WGS sequence"/>
</dbReference>
<keyword evidence="3" id="KW-1185">Reference proteome</keyword>
<dbReference type="AlphaFoldDB" id="A0A183CZB8"/>
<reference evidence="2 3" key="2">
    <citation type="submission" date="2018-11" db="EMBL/GenBank/DDBJ databases">
        <authorList>
            <consortium name="Pathogen Informatics"/>
        </authorList>
    </citation>
    <scope>NUCLEOTIDE SEQUENCE [LARGE SCALE GENOMIC DNA]</scope>
</reference>
<proteinExistence type="predicted"/>
<gene>
    <name evidence="2" type="ORF">GPUH_LOCUS1809</name>
</gene>
<dbReference type="Gene3D" id="1.20.58.1780">
    <property type="match status" value="1"/>
</dbReference>
<evidence type="ECO:0000313" key="2">
    <source>
        <dbReference type="EMBL" id="VDK30982.1"/>
    </source>
</evidence>
<dbReference type="OrthoDB" id="338970at2759"/>
<protein>
    <submittedName>
        <fullName evidence="4">CASPASE_P10 domain-containing protein</fullName>
    </submittedName>
</protein>
<dbReference type="GO" id="GO:0017056">
    <property type="term" value="F:structural constituent of nuclear pore"/>
    <property type="evidence" value="ECO:0007669"/>
    <property type="project" value="InterPro"/>
</dbReference>
<sequence>MDLPFMRDVREKFIVLCEKGMQTIEQRTPLDMLREILRHYGPDSAQVSYLSHLHGQVNVCEMALTILCVDIGASTALKDSALRLFFMLSGEKIKSGSLVPAVGVPHWPRVNESLSLLSPNIRSPLYASTPQKQKRTPPPAVRSAQRPSDVNEIDDSFPNGDSSFVATTCRHDALYLYFSRCVGSSWIKPLCEILPDNQLVSVYSSSELEWLISKLGSLKKAVEDYDLLGNIQDVQPFFLSSVYTPRYRSNGNIHPFIS</sequence>
<dbReference type="GO" id="GO:0036228">
    <property type="term" value="P:protein localization to nuclear inner membrane"/>
    <property type="evidence" value="ECO:0007669"/>
    <property type="project" value="TreeGrafter"/>
</dbReference>
<dbReference type="EMBL" id="UYRT01002375">
    <property type="protein sequence ID" value="VDK30982.1"/>
    <property type="molecule type" value="Genomic_DNA"/>
</dbReference>
<dbReference type="GO" id="GO:0000972">
    <property type="term" value="P:transcription-dependent tethering of RNA polymerase II gene DNA at nuclear periphery"/>
    <property type="evidence" value="ECO:0007669"/>
    <property type="project" value="TreeGrafter"/>
</dbReference>
<dbReference type="WBParaSite" id="GPUH_0000181301-mRNA-1">
    <property type="protein sequence ID" value="GPUH_0000181301-mRNA-1"/>
    <property type="gene ID" value="GPUH_0000181301"/>
</dbReference>
<accession>A0A183CZB8</accession>
<evidence type="ECO:0000313" key="3">
    <source>
        <dbReference type="Proteomes" id="UP000271098"/>
    </source>
</evidence>
<evidence type="ECO:0000256" key="1">
    <source>
        <dbReference type="SAM" id="MobiDB-lite"/>
    </source>
</evidence>
<name>A0A183CZB8_9BILA</name>
<dbReference type="PANTHER" id="PTHR10350:SF6">
    <property type="entry name" value="NUCLEAR PORE COMPLEX PROTEIN NUP155"/>
    <property type="match status" value="1"/>
</dbReference>
<dbReference type="GO" id="GO:0044611">
    <property type="term" value="C:nuclear pore inner ring"/>
    <property type="evidence" value="ECO:0007669"/>
    <property type="project" value="TreeGrafter"/>
</dbReference>
<dbReference type="GO" id="GO:0006405">
    <property type="term" value="P:RNA export from nucleus"/>
    <property type="evidence" value="ECO:0007669"/>
    <property type="project" value="TreeGrafter"/>
</dbReference>
<dbReference type="GO" id="GO:0006606">
    <property type="term" value="P:protein import into nucleus"/>
    <property type="evidence" value="ECO:0007669"/>
    <property type="project" value="TreeGrafter"/>
</dbReference>
<evidence type="ECO:0000313" key="4">
    <source>
        <dbReference type="WBParaSite" id="GPUH_0000181301-mRNA-1"/>
    </source>
</evidence>
<feature type="region of interest" description="Disordered" evidence="1">
    <location>
        <begin position="125"/>
        <end position="155"/>
    </location>
</feature>
<reference evidence="4" key="1">
    <citation type="submission" date="2016-06" db="UniProtKB">
        <authorList>
            <consortium name="WormBaseParasite"/>
        </authorList>
    </citation>
    <scope>IDENTIFICATION</scope>
</reference>
<organism evidence="4">
    <name type="scientific">Gongylonema pulchrum</name>
    <dbReference type="NCBI Taxonomy" id="637853"/>
    <lineage>
        <taxon>Eukaryota</taxon>
        <taxon>Metazoa</taxon>
        <taxon>Ecdysozoa</taxon>
        <taxon>Nematoda</taxon>
        <taxon>Chromadorea</taxon>
        <taxon>Rhabditida</taxon>
        <taxon>Spirurina</taxon>
        <taxon>Spiruromorpha</taxon>
        <taxon>Spiruroidea</taxon>
        <taxon>Gongylonematidae</taxon>
        <taxon>Gongylonema</taxon>
    </lineage>
</organism>